<reference evidence="3" key="1">
    <citation type="submission" date="2011-04" db="EMBL/GenBank/DDBJ databases">
        <title>Genome sequence of Solibacillus silvestris StLB046.</title>
        <authorList>
            <person name="Morohoshi T."/>
            <person name="Someya N."/>
            <person name="Ikeda T."/>
        </authorList>
    </citation>
    <scope>NUCLEOTIDE SEQUENCE [LARGE SCALE GENOMIC DNA]</scope>
    <source>
        <strain evidence="3">StLB046</strain>
    </source>
</reference>
<keyword evidence="1" id="KW-0812">Transmembrane</keyword>
<evidence type="ECO:0000256" key="1">
    <source>
        <dbReference type="SAM" id="Phobius"/>
    </source>
</evidence>
<dbReference type="PATRIC" id="fig|1002809.3.peg.1833"/>
<keyword evidence="1" id="KW-1133">Transmembrane helix</keyword>
<keyword evidence="1" id="KW-0472">Membrane</keyword>
<dbReference type="AlphaFoldDB" id="F2FA99"/>
<feature type="transmembrane region" description="Helical" evidence="1">
    <location>
        <begin position="6"/>
        <end position="24"/>
    </location>
</feature>
<keyword evidence="3" id="KW-1185">Reference proteome</keyword>
<feature type="transmembrane region" description="Helical" evidence="1">
    <location>
        <begin position="74"/>
        <end position="93"/>
    </location>
</feature>
<proteinExistence type="predicted"/>
<evidence type="ECO:0000313" key="2">
    <source>
        <dbReference type="EMBL" id="BAK16234.1"/>
    </source>
</evidence>
<protein>
    <submittedName>
        <fullName evidence="2">Dipeptide/tripeptide permease</fullName>
    </submittedName>
</protein>
<sequence>MAVSEIIIMMLVYGGLFLYTARLSSSNNKIIFYGHYIFLIVLYCLISIAIWFIYKVNEVHINYHSGYEPISLTNKAIFTIVCFSIYNLILILVSKRLKRKSLVLKKVAALERKLEENK</sequence>
<accession>F2FA99</accession>
<reference evidence="2 3" key="2">
    <citation type="journal article" date="2012" name="J. Biosci. Bioeng.">
        <title>Complete genome sequence and characterization of the N-acylhomoserine lactone-degrading gene of the potato leaf-associated Solibacillus silvestris.</title>
        <authorList>
            <person name="Morohoshi T."/>
            <person name="Tominaga Y."/>
            <person name="Someya N."/>
            <person name="Ikeda T."/>
        </authorList>
    </citation>
    <scope>NUCLEOTIDE SEQUENCE [LARGE SCALE GENOMIC DNA]</scope>
    <source>
        <strain evidence="2 3">StLB046</strain>
    </source>
</reference>
<evidence type="ECO:0000313" key="3">
    <source>
        <dbReference type="Proteomes" id="UP000006691"/>
    </source>
</evidence>
<name>F2FA99_SOLSS</name>
<dbReference type="EMBL" id="AP012157">
    <property type="protein sequence ID" value="BAK16234.1"/>
    <property type="molecule type" value="Genomic_DNA"/>
</dbReference>
<feature type="transmembrane region" description="Helical" evidence="1">
    <location>
        <begin position="36"/>
        <end position="54"/>
    </location>
</feature>
<organism evidence="2 3">
    <name type="scientific">Solibacillus silvestris (strain StLB046)</name>
    <name type="common">Bacillus silvestris</name>
    <dbReference type="NCBI Taxonomy" id="1002809"/>
    <lineage>
        <taxon>Bacteria</taxon>
        <taxon>Bacillati</taxon>
        <taxon>Bacillota</taxon>
        <taxon>Bacilli</taxon>
        <taxon>Bacillales</taxon>
        <taxon>Caryophanaceae</taxon>
        <taxon>Solibacillus</taxon>
    </lineage>
</organism>
<dbReference type="HOGENOM" id="CLU_2071578_0_0_9"/>
<gene>
    <name evidence="2" type="ordered locus">SSIL_1811</name>
</gene>
<dbReference type="Proteomes" id="UP000006691">
    <property type="component" value="Chromosome"/>
</dbReference>
<dbReference type="KEGG" id="siv:SSIL_1811"/>